<dbReference type="AlphaFoldDB" id="A0A2S2E146"/>
<sequence length="242" mass="26551">MSLLYLALSLLVLILVPLIEKLSRGKQRFEHLLSSFLIVVLAGIVLGEIIPMSYQAVGWWAVPMIIIGLSGPTLIEKLFSKAADSTHQVTLLIGICGLMLHAMIDGASLNEYEHLSSASGLLGLAVVLHRIPVALMILLLLRPLFGRKGVWMGLMSVAIFTLFGYVLGLQIEKAISSEGFALLQSFVAGTLLHVLIHQPHKHDHSHNHKHSLWHEVRAWRTYNLIGAGLGVVTLVTLALLHH</sequence>
<accession>A0A2S2E146</accession>
<name>A0A2S2E146_9ALTE</name>
<organism evidence="2 3">
    <name type="scientific">Saliniradius amylolyticus</name>
    <dbReference type="NCBI Taxonomy" id="2183582"/>
    <lineage>
        <taxon>Bacteria</taxon>
        <taxon>Pseudomonadati</taxon>
        <taxon>Pseudomonadota</taxon>
        <taxon>Gammaproteobacteria</taxon>
        <taxon>Alteromonadales</taxon>
        <taxon>Alteromonadaceae</taxon>
        <taxon>Saliniradius</taxon>
    </lineage>
</organism>
<keyword evidence="1" id="KW-0812">Transmembrane</keyword>
<keyword evidence="1" id="KW-1133">Transmembrane helix</keyword>
<dbReference type="RefSeq" id="WP_109338915.1">
    <property type="nucleotide sequence ID" value="NZ_CP029347.1"/>
</dbReference>
<feature type="transmembrane region" description="Helical" evidence="1">
    <location>
        <begin position="150"/>
        <end position="168"/>
    </location>
</feature>
<evidence type="ECO:0000313" key="2">
    <source>
        <dbReference type="EMBL" id="AWL11252.1"/>
    </source>
</evidence>
<feature type="transmembrane region" description="Helical" evidence="1">
    <location>
        <begin position="180"/>
        <end position="199"/>
    </location>
</feature>
<feature type="transmembrane region" description="Helical" evidence="1">
    <location>
        <begin position="31"/>
        <end position="50"/>
    </location>
</feature>
<proteinExistence type="predicted"/>
<evidence type="ECO:0000256" key="1">
    <source>
        <dbReference type="SAM" id="Phobius"/>
    </source>
</evidence>
<dbReference type="KEGG" id="salh:HMF8227_00756"/>
<protein>
    <submittedName>
        <fullName evidence="2">Uncharacterized protein</fullName>
    </submittedName>
</protein>
<gene>
    <name evidence="2" type="ORF">HMF8227_00756</name>
</gene>
<keyword evidence="3" id="KW-1185">Reference proteome</keyword>
<dbReference type="Proteomes" id="UP000245728">
    <property type="component" value="Chromosome"/>
</dbReference>
<evidence type="ECO:0000313" key="3">
    <source>
        <dbReference type="Proteomes" id="UP000245728"/>
    </source>
</evidence>
<keyword evidence="1" id="KW-0472">Membrane</keyword>
<dbReference type="EMBL" id="CP029347">
    <property type="protein sequence ID" value="AWL11252.1"/>
    <property type="molecule type" value="Genomic_DNA"/>
</dbReference>
<feature type="transmembrane region" description="Helical" evidence="1">
    <location>
        <begin position="219"/>
        <end position="240"/>
    </location>
</feature>
<feature type="transmembrane region" description="Helical" evidence="1">
    <location>
        <begin position="121"/>
        <end position="144"/>
    </location>
</feature>
<dbReference type="OrthoDB" id="6397936at2"/>
<feature type="transmembrane region" description="Helical" evidence="1">
    <location>
        <begin position="57"/>
        <end position="75"/>
    </location>
</feature>
<feature type="transmembrane region" description="Helical" evidence="1">
    <location>
        <begin position="87"/>
        <end position="109"/>
    </location>
</feature>
<reference evidence="2 3" key="1">
    <citation type="submission" date="2018-05" db="EMBL/GenBank/DDBJ databases">
        <title>Salinimonas sp. HMF8227 Genome sequencing and assembly.</title>
        <authorList>
            <person name="Kang H."/>
            <person name="Kang J."/>
            <person name="Cha I."/>
            <person name="Kim H."/>
            <person name="Joh K."/>
        </authorList>
    </citation>
    <scope>NUCLEOTIDE SEQUENCE [LARGE SCALE GENOMIC DNA]</scope>
    <source>
        <strain evidence="2 3">HMF8227</strain>
    </source>
</reference>